<proteinExistence type="predicted"/>
<dbReference type="GO" id="GO:0005524">
    <property type="term" value="F:ATP binding"/>
    <property type="evidence" value="ECO:0007669"/>
    <property type="project" value="InterPro"/>
</dbReference>
<dbReference type="OrthoDB" id="248923at2759"/>
<sequence length="821" mass="93655">MEQRSGYEEAVSAFKSLVTLKQQVISALQNEWDYAIRECDAIFDFCKADMSVVVDGQDSSKGSIQTDPHSLDSESRNISLDSDCNDEQRVPLLMWQSKEQKELEQRWNSQLKKCIECLRKDTAKSSRANSVSIEEVEAIYHSIEQLKNAYFQVVEERENNNKLWLRLKMYSYNRRKTIEKVCKPYGTIKRALEAMQRKETRSITRDHTTQRTLKTASSLDNQGFGGTKYVERGIPGPSNNASFDVLSDGSRGPSIQNEPSLMECSPNLEEFITQTSSIDLFYNNAMHIYTQYGDGRMTLKMFNNLVDYLLNSLGIPGIDKAAFKKIFDLYGVESGTIITKEVFVPIYWEITHIIRNAIDVMQCLNGQGLRGQPQGAPTQDSKTFVDITEHFEFKKKLYSGRSCTKFLATDLNTGEMRVVDILHKSDKIPPFEQLSSEISRLAKLQRQNLALYINAYHDLNNIYIISEYCSGGSLLQNITFRHENSYTMEFVHVVVAQVIEAVLYLHCNNIVHGSLTIDKVMLQENDYNHVKLRDAGLSGLVDVDIRGSKLTTLCTAPEVKEGRTTLKSDIWSIGVILAFLTTGIIPLERGTYEEYITAVKTHLKNGRIFKYDPNLRDLVTKMVSLDPNDRPDAFQIITHPWYTHSGYAGQAPGHFKVMSQPIRRLNAIKQTHVDIIRVLEAQNSLYVYKIAKLVDTLQLVKRLKNDKITPKDFSRVMQMEGLEPQMVDNISMIIMCGRETISLDDFLSALTRWKFGIIALAWSEFHKNAQEGRCSMKAVDFARFLTNTRSQLVPREEVARVCNNLAINQSITWTDFVKYLG</sequence>
<dbReference type="InterPro" id="IPR000719">
    <property type="entry name" value="Prot_kinase_dom"/>
</dbReference>
<comment type="caution">
    <text evidence="3">The sequence shown here is derived from an EMBL/GenBank/DDBJ whole genome shotgun (WGS) entry which is preliminary data.</text>
</comment>
<dbReference type="GO" id="GO:0004672">
    <property type="term" value="F:protein kinase activity"/>
    <property type="evidence" value="ECO:0007669"/>
    <property type="project" value="InterPro"/>
</dbReference>
<reference evidence="3" key="1">
    <citation type="submission" date="2019-12" db="EMBL/GenBank/DDBJ databases">
        <title>Genome sequence of Babesia ovis.</title>
        <authorList>
            <person name="Yamagishi J."/>
            <person name="Sevinc F."/>
            <person name="Xuan X."/>
        </authorList>
    </citation>
    <scope>NUCLEOTIDE SEQUENCE</scope>
    <source>
        <strain evidence="3">Selcuk</strain>
    </source>
</reference>
<dbReference type="InterPro" id="IPR011009">
    <property type="entry name" value="Kinase-like_dom_sf"/>
</dbReference>
<dbReference type="AlphaFoldDB" id="A0A9W5TBF4"/>
<dbReference type="PANTHER" id="PTHR24347">
    <property type="entry name" value="SERINE/THREONINE-PROTEIN KINASE"/>
    <property type="match status" value="1"/>
</dbReference>
<organism evidence="3 4">
    <name type="scientific">Babesia ovis</name>
    <dbReference type="NCBI Taxonomy" id="5869"/>
    <lineage>
        <taxon>Eukaryota</taxon>
        <taxon>Sar</taxon>
        <taxon>Alveolata</taxon>
        <taxon>Apicomplexa</taxon>
        <taxon>Aconoidasida</taxon>
        <taxon>Piroplasmida</taxon>
        <taxon>Babesiidae</taxon>
        <taxon>Babesia</taxon>
    </lineage>
</organism>
<gene>
    <name evidence="3" type="ORF">BaOVIS_018140</name>
</gene>
<feature type="region of interest" description="Disordered" evidence="1">
    <location>
        <begin position="57"/>
        <end position="78"/>
    </location>
</feature>
<accession>A0A9W5TBF4</accession>
<evidence type="ECO:0000313" key="4">
    <source>
        <dbReference type="Proteomes" id="UP001057455"/>
    </source>
</evidence>
<keyword evidence="4" id="KW-1185">Reference proteome</keyword>
<dbReference type="SUPFAM" id="SSF56112">
    <property type="entry name" value="Protein kinase-like (PK-like)"/>
    <property type="match status" value="1"/>
</dbReference>
<evidence type="ECO:0000313" key="3">
    <source>
        <dbReference type="EMBL" id="GFE54410.1"/>
    </source>
</evidence>
<protein>
    <submittedName>
        <fullName evidence="3">Calcium-dependent kinase CDPK6</fullName>
    </submittedName>
</protein>
<feature type="domain" description="Protein kinase" evidence="2">
    <location>
        <begin position="391"/>
        <end position="642"/>
    </location>
</feature>
<dbReference type="Gene3D" id="1.10.510.10">
    <property type="entry name" value="Transferase(Phosphotransferase) domain 1"/>
    <property type="match status" value="1"/>
</dbReference>
<dbReference type="Pfam" id="PF00069">
    <property type="entry name" value="Pkinase"/>
    <property type="match status" value="1"/>
</dbReference>
<evidence type="ECO:0000256" key="1">
    <source>
        <dbReference type="SAM" id="MobiDB-lite"/>
    </source>
</evidence>
<dbReference type="EMBL" id="BLIY01000016">
    <property type="protein sequence ID" value="GFE54410.1"/>
    <property type="molecule type" value="Genomic_DNA"/>
</dbReference>
<keyword evidence="3" id="KW-0808">Transferase</keyword>
<keyword evidence="3" id="KW-0418">Kinase</keyword>
<evidence type="ECO:0000259" key="2">
    <source>
        <dbReference type="PROSITE" id="PS50011"/>
    </source>
</evidence>
<dbReference type="InterPro" id="IPR011992">
    <property type="entry name" value="EF-hand-dom_pair"/>
</dbReference>
<dbReference type="SUPFAM" id="SSF47473">
    <property type="entry name" value="EF-hand"/>
    <property type="match status" value="1"/>
</dbReference>
<dbReference type="PROSITE" id="PS50011">
    <property type="entry name" value="PROTEIN_KINASE_DOM"/>
    <property type="match status" value="1"/>
</dbReference>
<feature type="compositionally biased region" description="Polar residues" evidence="1">
    <location>
        <begin position="57"/>
        <end position="68"/>
    </location>
</feature>
<name>A0A9W5TBF4_BABOV</name>
<dbReference type="Proteomes" id="UP001057455">
    <property type="component" value="Unassembled WGS sequence"/>
</dbReference>